<evidence type="ECO:0000313" key="2">
    <source>
        <dbReference type="EMBL" id="KEQ14327.1"/>
    </source>
</evidence>
<accession>A0A081N7A4</accession>
<keyword evidence="3" id="KW-1185">Reference proteome</keyword>
<feature type="region of interest" description="Disordered" evidence="1">
    <location>
        <begin position="308"/>
        <end position="346"/>
    </location>
</feature>
<dbReference type="EMBL" id="JOKG01000002">
    <property type="protein sequence ID" value="KEQ14327.1"/>
    <property type="molecule type" value="Genomic_DNA"/>
</dbReference>
<name>A0A081N7A4_9GAMM</name>
<protein>
    <submittedName>
        <fullName evidence="2">Uncharacterized protein</fullName>
    </submittedName>
</protein>
<evidence type="ECO:0000313" key="3">
    <source>
        <dbReference type="Proteomes" id="UP000028006"/>
    </source>
</evidence>
<evidence type="ECO:0000256" key="1">
    <source>
        <dbReference type="SAM" id="MobiDB-lite"/>
    </source>
</evidence>
<organism evidence="2 3">
    <name type="scientific">Endozoicomonas montiporae</name>
    <dbReference type="NCBI Taxonomy" id="1027273"/>
    <lineage>
        <taxon>Bacteria</taxon>
        <taxon>Pseudomonadati</taxon>
        <taxon>Pseudomonadota</taxon>
        <taxon>Gammaproteobacteria</taxon>
        <taxon>Oceanospirillales</taxon>
        <taxon>Endozoicomonadaceae</taxon>
        <taxon>Endozoicomonas</taxon>
    </lineage>
</organism>
<dbReference type="AlphaFoldDB" id="A0A081N7A4"/>
<dbReference type="eggNOG" id="ENOG50347UK">
    <property type="taxonomic scope" value="Bacteria"/>
</dbReference>
<feature type="compositionally biased region" description="Basic residues" evidence="1">
    <location>
        <begin position="329"/>
        <end position="346"/>
    </location>
</feature>
<gene>
    <name evidence="2" type="ORF">GZ77_07955</name>
</gene>
<comment type="caution">
    <text evidence="2">The sequence shown here is derived from an EMBL/GenBank/DDBJ whole genome shotgun (WGS) entry which is preliminary data.</text>
</comment>
<reference evidence="2 3" key="1">
    <citation type="submission" date="2014-06" db="EMBL/GenBank/DDBJ databases">
        <title>Whole Genome Sequences of Three Symbiotic Endozoicomonas Bacteria.</title>
        <authorList>
            <person name="Neave M.J."/>
            <person name="Apprill A."/>
            <person name="Voolstra C.R."/>
        </authorList>
    </citation>
    <scope>NUCLEOTIDE SEQUENCE [LARGE SCALE GENOMIC DNA]</scope>
    <source>
        <strain evidence="2 3">LMG 24815</strain>
    </source>
</reference>
<dbReference type="Proteomes" id="UP000028006">
    <property type="component" value="Unassembled WGS sequence"/>
</dbReference>
<sequence length="346" mass="39980">MTNVREGLVSRLRQEKQRVLVDLNEVKAGRENAIALNDEIKTPDVLIGDGYDPLHAVYLYAQNFLSVLVEQATEFPELQQWVDLYVDLEENYMPVGPPMSPLSGSYFFCWSSFDLPFGEHRETITQCMIEMARELGVQPDLIETLEVMQKSRMGFYIHEGSEGDFIRLRELKTNRQLLCHSSSGYLGRAGEIWYIRLMPPLVDGYDYHIVFTTPYVIRNVSESGLLDLVDKMIPKMTRRGYPAEYDAFMKWGPMLKYWNEYLMMGYSNFEHDVVYLTGYPAADPKAEYNSVEDMNSRQYQSRDSMDWLSGAMSGTSKPATKKVVQLADKKKKRKQAKQARKRSKSK</sequence>
<proteinExistence type="predicted"/>